<evidence type="ECO:0000313" key="3">
    <source>
        <dbReference type="Proteomes" id="UP000664859"/>
    </source>
</evidence>
<evidence type="ECO:0000256" key="1">
    <source>
        <dbReference type="SAM" id="SignalP"/>
    </source>
</evidence>
<organism evidence="2 3">
    <name type="scientific">Tribonema minus</name>
    <dbReference type="NCBI Taxonomy" id="303371"/>
    <lineage>
        <taxon>Eukaryota</taxon>
        <taxon>Sar</taxon>
        <taxon>Stramenopiles</taxon>
        <taxon>Ochrophyta</taxon>
        <taxon>PX clade</taxon>
        <taxon>Xanthophyceae</taxon>
        <taxon>Tribonematales</taxon>
        <taxon>Tribonemataceae</taxon>
        <taxon>Tribonema</taxon>
    </lineage>
</organism>
<keyword evidence="3" id="KW-1185">Reference proteome</keyword>
<comment type="caution">
    <text evidence="2">The sequence shown here is derived from an EMBL/GenBank/DDBJ whole genome shotgun (WGS) entry which is preliminary data.</text>
</comment>
<feature type="signal peptide" evidence="1">
    <location>
        <begin position="1"/>
        <end position="21"/>
    </location>
</feature>
<dbReference type="EMBL" id="JAFCMP010000127">
    <property type="protein sequence ID" value="KAG5185538.1"/>
    <property type="molecule type" value="Genomic_DNA"/>
</dbReference>
<gene>
    <name evidence="2" type="ORF">JKP88DRAFT_268288</name>
</gene>
<evidence type="ECO:0000313" key="2">
    <source>
        <dbReference type="EMBL" id="KAG5185538.1"/>
    </source>
</evidence>
<accession>A0A835ZAV3</accession>
<sequence>MKTSGLCALPVACCCTMGVSGFAMRHPHMQQPAQQVTRRGVFQSAGSVLASAAVLAAPQLVLADDRPSILRQEICEVGVGDGCAQAAEGSDLIRKLQQRSAERRAEREQQMLETYNEHNFADYFKTLNKRMVRKGPNQYVLMSETEYAAAEKAGLVYDNKYIK</sequence>
<keyword evidence="1" id="KW-0732">Signal</keyword>
<dbReference type="OrthoDB" id="43448at2759"/>
<dbReference type="Proteomes" id="UP000664859">
    <property type="component" value="Unassembled WGS sequence"/>
</dbReference>
<name>A0A835ZAV3_9STRA</name>
<dbReference type="AlphaFoldDB" id="A0A835ZAV3"/>
<feature type="chain" id="PRO_5032535433" evidence="1">
    <location>
        <begin position="22"/>
        <end position="163"/>
    </location>
</feature>
<proteinExistence type="predicted"/>
<protein>
    <submittedName>
        <fullName evidence="2">Uncharacterized protein</fullName>
    </submittedName>
</protein>
<reference evidence="2" key="1">
    <citation type="submission" date="2021-02" db="EMBL/GenBank/DDBJ databases">
        <title>First Annotated Genome of the Yellow-green Alga Tribonema minus.</title>
        <authorList>
            <person name="Mahan K.M."/>
        </authorList>
    </citation>
    <scope>NUCLEOTIDE SEQUENCE</scope>
    <source>
        <strain evidence="2">UTEX B ZZ1240</strain>
    </source>
</reference>